<evidence type="ECO:0000313" key="2">
    <source>
        <dbReference type="Proteomes" id="UP000233766"/>
    </source>
</evidence>
<organism evidence="1 2">
    <name type="scientific">Nocardia fluminea</name>
    <dbReference type="NCBI Taxonomy" id="134984"/>
    <lineage>
        <taxon>Bacteria</taxon>
        <taxon>Bacillati</taxon>
        <taxon>Actinomycetota</taxon>
        <taxon>Actinomycetes</taxon>
        <taxon>Mycobacteriales</taxon>
        <taxon>Nocardiaceae</taxon>
        <taxon>Nocardia</taxon>
    </lineage>
</organism>
<dbReference type="Proteomes" id="UP000233766">
    <property type="component" value="Unassembled WGS sequence"/>
</dbReference>
<protein>
    <submittedName>
        <fullName evidence="1">Uncharacterized protein</fullName>
    </submittedName>
</protein>
<accession>A0A2N3VLM0</accession>
<sequence>MADTEIGFVDYPFAGASVYPEGMIVVSAITEADPGAIRPYLRTVAGEMLFVHAEHRRALDEFCRRNAIAVHRRLDIWADLLEPFLDTWFDAEDQRATEARLHGVGLGSAEIVEIRGRVERAMMSYNFDSMLWEWVYLGLYDLLSAANGVLVRPEAQASLGDPVALYRWAMEIAGRAEAV</sequence>
<keyword evidence="2" id="KW-1185">Reference proteome</keyword>
<reference evidence="1 2" key="1">
    <citation type="submission" date="2017-12" db="EMBL/GenBank/DDBJ databases">
        <title>Sequencing the genomes of 1000 Actinobacteria strains.</title>
        <authorList>
            <person name="Klenk H.-P."/>
        </authorList>
    </citation>
    <scope>NUCLEOTIDE SEQUENCE [LARGE SCALE GENOMIC DNA]</scope>
    <source>
        <strain evidence="1 2">DSM 44489</strain>
    </source>
</reference>
<proteinExistence type="predicted"/>
<name>A0A2N3VLM0_9NOCA</name>
<dbReference type="AlphaFoldDB" id="A0A2N3VLM0"/>
<comment type="caution">
    <text evidence="1">The sequence shown here is derived from an EMBL/GenBank/DDBJ whole genome shotgun (WGS) entry which is preliminary data.</text>
</comment>
<gene>
    <name evidence="1" type="ORF">ATK86_7008</name>
</gene>
<evidence type="ECO:0000313" key="1">
    <source>
        <dbReference type="EMBL" id="PKV82518.1"/>
    </source>
</evidence>
<dbReference type="EMBL" id="PJMW01000002">
    <property type="protein sequence ID" value="PKV82518.1"/>
    <property type="molecule type" value="Genomic_DNA"/>
</dbReference>